<keyword evidence="1" id="KW-0812">Transmembrane</keyword>
<dbReference type="EnsemblPlants" id="novel_model_7193_5bd9a17a">
    <property type="protein sequence ID" value="cds.novel_model_7193_5bd9a17a"/>
    <property type="gene ID" value="novel_gene_3778_5bd9a17a"/>
</dbReference>
<dbReference type="AlphaFoldDB" id="A0A803RAW1"/>
<accession>A0A803RAW1</accession>
<reference evidence="2" key="1">
    <citation type="submission" date="2021-03" db="UniProtKB">
        <authorList>
            <consortium name="EnsemblPlants"/>
        </authorList>
    </citation>
    <scope>IDENTIFICATION</scope>
</reference>
<keyword evidence="3" id="KW-1185">Reference proteome</keyword>
<keyword evidence="1" id="KW-0472">Membrane</keyword>
<organism evidence="2 3">
    <name type="scientific">Cannabis sativa</name>
    <name type="common">Hemp</name>
    <name type="synonym">Marijuana</name>
    <dbReference type="NCBI Taxonomy" id="3483"/>
    <lineage>
        <taxon>Eukaryota</taxon>
        <taxon>Viridiplantae</taxon>
        <taxon>Streptophyta</taxon>
        <taxon>Embryophyta</taxon>
        <taxon>Tracheophyta</taxon>
        <taxon>Spermatophyta</taxon>
        <taxon>Magnoliopsida</taxon>
        <taxon>eudicotyledons</taxon>
        <taxon>Gunneridae</taxon>
        <taxon>Pentapetalae</taxon>
        <taxon>rosids</taxon>
        <taxon>fabids</taxon>
        <taxon>Rosales</taxon>
        <taxon>Cannabaceae</taxon>
        <taxon>Cannabis</taxon>
    </lineage>
</organism>
<evidence type="ECO:0000313" key="3">
    <source>
        <dbReference type="Proteomes" id="UP000596661"/>
    </source>
</evidence>
<dbReference type="Gramene" id="novel_model_7193_5bd9a17a">
    <property type="protein sequence ID" value="cds.novel_model_7193_5bd9a17a"/>
    <property type="gene ID" value="novel_gene_3778_5bd9a17a"/>
</dbReference>
<sequence length="96" mass="11318">MIDVTYLELVEYSESLPLVEKTIKATSASQSTEISCAFFNNPERRFENVTCLLILFSILFISTRPRPMMYMCVYIYIYEYILYISKLYAHATLLYL</sequence>
<feature type="transmembrane region" description="Helical" evidence="1">
    <location>
        <begin position="68"/>
        <end position="89"/>
    </location>
</feature>
<evidence type="ECO:0000256" key="1">
    <source>
        <dbReference type="SAM" id="Phobius"/>
    </source>
</evidence>
<proteinExistence type="predicted"/>
<name>A0A803RAW1_CANSA</name>
<dbReference type="Proteomes" id="UP000596661">
    <property type="component" value="Unassembled WGS sequence"/>
</dbReference>
<protein>
    <submittedName>
        <fullName evidence="2">Uncharacterized protein</fullName>
    </submittedName>
</protein>
<evidence type="ECO:0000313" key="2">
    <source>
        <dbReference type="EnsemblPlants" id="cds.novel_model_7193_5bd9a17a"/>
    </source>
</evidence>
<keyword evidence="1" id="KW-1133">Transmembrane helix</keyword>